<gene>
    <name evidence="1" type="ORF">HG15A2_03330</name>
</gene>
<dbReference type="EMBL" id="CP036263">
    <property type="protein sequence ID" value="QDS97074.1"/>
    <property type="molecule type" value="Genomic_DNA"/>
</dbReference>
<dbReference type="Proteomes" id="UP000319852">
    <property type="component" value="Chromosome"/>
</dbReference>
<sequence length="74" mass="8015">MHFSLATAPVGLGVLVAYFPLKIHGILGEFLQLLPRDFVADHAVRAPLVVVAVHADRAGRNPFRQLDGVTSLSR</sequence>
<reference evidence="1 2" key="1">
    <citation type="submission" date="2019-02" db="EMBL/GenBank/DDBJ databases">
        <title>Deep-cultivation of Planctomycetes and their phenomic and genomic characterization uncovers novel biology.</title>
        <authorList>
            <person name="Wiegand S."/>
            <person name="Jogler M."/>
            <person name="Boedeker C."/>
            <person name="Pinto D."/>
            <person name="Vollmers J."/>
            <person name="Rivas-Marin E."/>
            <person name="Kohn T."/>
            <person name="Peeters S.H."/>
            <person name="Heuer A."/>
            <person name="Rast P."/>
            <person name="Oberbeckmann S."/>
            <person name="Bunk B."/>
            <person name="Jeske O."/>
            <person name="Meyerdierks A."/>
            <person name="Storesund J.E."/>
            <person name="Kallscheuer N."/>
            <person name="Luecker S."/>
            <person name="Lage O.M."/>
            <person name="Pohl T."/>
            <person name="Merkel B.J."/>
            <person name="Hornburger P."/>
            <person name="Mueller R.-W."/>
            <person name="Bruemmer F."/>
            <person name="Labrenz M."/>
            <person name="Spormann A.M."/>
            <person name="Op den Camp H."/>
            <person name="Overmann J."/>
            <person name="Amann R."/>
            <person name="Jetten M.S.M."/>
            <person name="Mascher T."/>
            <person name="Medema M.H."/>
            <person name="Devos D.P."/>
            <person name="Kaster A.-K."/>
            <person name="Ovreas L."/>
            <person name="Rohde M."/>
            <person name="Galperin M.Y."/>
            <person name="Jogler C."/>
        </authorList>
    </citation>
    <scope>NUCLEOTIDE SEQUENCE [LARGE SCALE GENOMIC DNA]</scope>
    <source>
        <strain evidence="1 2">HG15A2</strain>
    </source>
</reference>
<dbReference type="KEGG" id="amob:HG15A2_03330"/>
<protein>
    <submittedName>
        <fullName evidence="1">Uncharacterized protein</fullName>
    </submittedName>
</protein>
<dbReference type="RefSeq" id="WP_145057171.1">
    <property type="nucleotide sequence ID" value="NZ_CP036263.1"/>
</dbReference>
<accession>A0A517MQC1</accession>
<evidence type="ECO:0000313" key="1">
    <source>
        <dbReference type="EMBL" id="QDS97074.1"/>
    </source>
</evidence>
<name>A0A517MQC1_9BACT</name>
<evidence type="ECO:0000313" key="2">
    <source>
        <dbReference type="Proteomes" id="UP000319852"/>
    </source>
</evidence>
<organism evidence="1 2">
    <name type="scientific">Adhaeretor mobilis</name>
    <dbReference type="NCBI Taxonomy" id="1930276"/>
    <lineage>
        <taxon>Bacteria</taxon>
        <taxon>Pseudomonadati</taxon>
        <taxon>Planctomycetota</taxon>
        <taxon>Planctomycetia</taxon>
        <taxon>Pirellulales</taxon>
        <taxon>Lacipirellulaceae</taxon>
        <taxon>Adhaeretor</taxon>
    </lineage>
</organism>
<dbReference type="AlphaFoldDB" id="A0A517MQC1"/>
<keyword evidence="2" id="KW-1185">Reference proteome</keyword>
<proteinExistence type="predicted"/>